<dbReference type="GO" id="GO:0006355">
    <property type="term" value="P:regulation of DNA-templated transcription"/>
    <property type="evidence" value="ECO:0007669"/>
    <property type="project" value="InterPro"/>
</dbReference>
<evidence type="ECO:0008006" key="5">
    <source>
        <dbReference type="Google" id="ProtNLM"/>
    </source>
</evidence>
<comment type="caution">
    <text evidence="3">The sequence shown here is derived from an EMBL/GenBank/DDBJ whole genome shotgun (WGS) entry which is preliminary data.</text>
</comment>
<dbReference type="Proteomes" id="UP000029738">
    <property type="component" value="Unassembled WGS sequence"/>
</dbReference>
<evidence type="ECO:0000313" key="2">
    <source>
        <dbReference type="EMBL" id="KAF3884092.1"/>
    </source>
</evidence>
<reference evidence="3" key="1">
    <citation type="journal article" date="2015" name="Genome Announc.">
        <title>Draft Genome Sequence of Tolypothrix boutellei Strain VB521301.</title>
        <authorList>
            <person name="Chandrababunaidu M.M."/>
            <person name="Singh D."/>
            <person name="Sen D."/>
            <person name="Bhan S."/>
            <person name="Das S."/>
            <person name="Gupta A."/>
            <person name="Adhikary S.P."/>
            <person name="Tripathy S."/>
        </authorList>
    </citation>
    <scope>NUCLEOTIDE SEQUENCE</scope>
    <source>
        <strain evidence="3">VB521301</strain>
    </source>
</reference>
<protein>
    <recommendedName>
        <fullName evidence="5">CopG family transcriptional regulator</fullName>
    </recommendedName>
</protein>
<evidence type="ECO:0000313" key="4">
    <source>
        <dbReference type="Proteomes" id="UP000029738"/>
    </source>
</evidence>
<sequence>MTYSKQRKNGSTDREGQINFRYDKDKKKRLYAMAEEEGISVSQLLATWCDEYIGEKPKSRVDSEARLARLEEMMQTALEKLEGKSAA</sequence>
<reference evidence="2" key="2">
    <citation type="submission" date="2019-11" db="EMBL/GenBank/DDBJ databases">
        <title>Improved Assembly of Tolypothrix boutellei genome.</title>
        <authorList>
            <person name="Sarangi A.N."/>
            <person name="Mukherjee M."/>
            <person name="Ghosh S."/>
            <person name="Singh D."/>
            <person name="Das A."/>
            <person name="Kant S."/>
            <person name="Prusty A."/>
            <person name="Tripathy S."/>
        </authorList>
    </citation>
    <scope>NUCLEOTIDE SEQUENCE</scope>
    <source>
        <strain evidence="2">VB521301</strain>
    </source>
</reference>
<evidence type="ECO:0000313" key="3">
    <source>
        <dbReference type="EMBL" id="KIE13852.1"/>
    </source>
</evidence>
<organism evidence="3">
    <name type="scientific">Tolypothrix bouteillei VB521301</name>
    <dbReference type="NCBI Taxonomy" id="1479485"/>
    <lineage>
        <taxon>Bacteria</taxon>
        <taxon>Bacillati</taxon>
        <taxon>Cyanobacteriota</taxon>
        <taxon>Cyanophyceae</taxon>
        <taxon>Nostocales</taxon>
        <taxon>Tolypothrichaceae</taxon>
        <taxon>Tolypothrix</taxon>
    </lineage>
</organism>
<feature type="coiled-coil region" evidence="1">
    <location>
        <begin position="60"/>
        <end position="87"/>
    </location>
</feature>
<dbReference type="EMBL" id="JHEG04000001">
    <property type="protein sequence ID" value="KAF3884092.1"/>
    <property type="molecule type" value="Genomic_DNA"/>
</dbReference>
<dbReference type="InterPro" id="IPR010985">
    <property type="entry name" value="Ribbon_hlx_hlx"/>
</dbReference>
<gene>
    <name evidence="3" type="ORF">DA73_0200120</name>
    <name evidence="2" type="ORF">DA73_0400000185</name>
</gene>
<proteinExistence type="predicted"/>
<accession>A0A0C1NG43</accession>
<dbReference type="RefSeq" id="WP_038096076.1">
    <property type="nucleotide sequence ID" value="NZ_JHEG04000001.1"/>
</dbReference>
<name>A0A0C1NG43_9CYAN</name>
<evidence type="ECO:0000256" key="1">
    <source>
        <dbReference type="SAM" id="Coils"/>
    </source>
</evidence>
<dbReference type="AlphaFoldDB" id="A0A0C1NG43"/>
<keyword evidence="1" id="KW-0175">Coiled coil</keyword>
<dbReference type="EMBL" id="JHEG02000001">
    <property type="protein sequence ID" value="KIE13852.1"/>
    <property type="molecule type" value="Genomic_DNA"/>
</dbReference>
<keyword evidence="4" id="KW-1185">Reference proteome</keyword>
<dbReference type="OrthoDB" id="515796at2"/>
<dbReference type="SUPFAM" id="SSF47598">
    <property type="entry name" value="Ribbon-helix-helix"/>
    <property type="match status" value="1"/>
</dbReference>